<feature type="transmembrane region" description="Helical" evidence="7">
    <location>
        <begin position="114"/>
        <end position="138"/>
    </location>
</feature>
<dbReference type="SUPFAM" id="SSF103473">
    <property type="entry name" value="MFS general substrate transporter"/>
    <property type="match status" value="1"/>
</dbReference>
<feature type="transmembrane region" description="Helical" evidence="7">
    <location>
        <begin position="203"/>
        <end position="220"/>
    </location>
</feature>
<dbReference type="Proteomes" id="UP000777438">
    <property type="component" value="Unassembled WGS sequence"/>
</dbReference>
<evidence type="ECO:0000256" key="1">
    <source>
        <dbReference type="ARBA" id="ARBA00004141"/>
    </source>
</evidence>
<keyword evidence="2 7" id="KW-0812">Transmembrane</keyword>
<accession>A0A9P8W6A2</accession>
<keyword evidence="9" id="KW-1185">Reference proteome</keyword>
<feature type="transmembrane region" description="Helical" evidence="7">
    <location>
        <begin position="232"/>
        <end position="251"/>
    </location>
</feature>
<evidence type="ECO:0000256" key="5">
    <source>
        <dbReference type="ARBA" id="ARBA00023180"/>
    </source>
</evidence>
<evidence type="ECO:0000256" key="3">
    <source>
        <dbReference type="ARBA" id="ARBA00022989"/>
    </source>
</evidence>
<evidence type="ECO:0000313" key="8">
    <source>
        <dbReference type="EMBL" id="KAH6889334.1"/>
    </source>
</evidence>
<gene>
    <name evidence="8" type="ORF">B0T10DRAFT_513794</name>
</gene>
<dbReference type="InterPro" id="IPR011701">
    <property type="entry name" value="MFS"/>
</dbReference>
<dbReference type="AlphaFoldDB" id="A0A9P8W6A2"/>
<evidence type="ECO:0000256" key="6">
    <source>
        <dbReference type="SAM" id="MobiDB-lite"/>
    </source>
</evidence>
<evidence type="ECO:0000313" key="9">
    <source>
        <dbReference type="Proteomes" id="UP000777438"/>
    </source>
</evidence>
<organism evidence="8 9">
    <name type="scientific">Thelonectria olida</name>
    <dbReference type="NCBI Taxonomy" id="1576542"/>
    <lineage>
        <taxon>Eukaryota</taxon>
        <taxon>Fungi</taxon>
        <taxon>Dikarya</taxon>
        <taxon>Ascomycota</taxon>
        <taxon>Pezizomycotina</taxon>
        <taxon>Sordariomycetes</taxon>
        <taxon>Hypocreomycetidae</taxon>
        <taxon>Hypocreales</taxon>
        <taxon>Nectriaceae</taxon>
        <taxon>Thelonectria</taxon>
    </lineage>
</organism>
<dbReference type="PANTHER" id="PTHR23502">
    <property type="entry name" value="MAJOR FACILITATOR SUPERFAMILY"/>
    <property type="match status" value="1"/>
</dbReference>
<comment type="subcellular location">
    <subcellularLocation>
        <location evidence="1">Membrane</location>
        <topology evidence="1">Multi-pass membrane protein</topology>
    </subcellularLocation>
</comment>
<feature type="compositionally biased region" description="Basic and acidic residues" evidence="6">
    <location>
        <begin position="273"/>
        <end position="291"/>
    </location>
</feature>
<proteinExistence type="predicted"/>
<keyword evidence="4 7" id="KW-0472">Membrane</keyword>
<dbReference type="Gene3D" id="1.20.1250.20">
    <property type="entry name" value="MFS general substrate transporter like domains"/>
    <property type="match status" value="1"/>
</dbReference>
<dbReference type="EMBL" id="JAGPYM010000011">
    <property type="protein sequence ID" value="KAH6889334.1"/>
    <property type="molecule type" value="Genomic_DNA"/>
</dbReference>
<feature type="transmembrane region" description="Helical" evidence="7">
    <location>
        <begin position="341"/>
        <end position="362"/>
    </location>
</feature>
<evidence type="ECO:0000256" key="7">
    <source>
        <dbReference type="SAM" id="Phobius"/>
    </source>
</evidence>
<evidence type="ECO:0000256" key="2">
    <source>
        <dbReference type="ARBA" id="ARBA00022692"/>
    </source>
</evidence>
<reference evidence="8 9" key="1">
    <citation type="journal article" date="2021" name="Nat. Commun.">
        <title>Genetic determinants of endophytism in the Arabidopsis root mycobiome.</title>
        <authorList>
            <person name="Mesny F."/>
            <person name="Miyauchi S."/>
            <person name="Thiergart T."/>
            <person name="Pickel B."/>
            <person name="Atanasova L."/>
            <person name="Karlsson M."/>
            <person name="Huettel B."/>
            <person name="Barry K.W."/>
            <person name="Haridas S."/>
            <person name="Chen C."/>
            <person name="Bauer D."/>
            <person name="Andreopoulos W."/>
            <person name="Pangilinan J."/>
            <person name="LaButti K."/>
            <person name="Riley R."/>
            <person name="Lipzen A."/>
            <person name="Clum A."/>
            <person name="Drula E."/>
            <person name="Henrissat B."/>
            <person name="Kohler A."/>
            <person name="Grigoriev I.V."/>
            <person name="Martin F.M."/>
            <person name="Hacquard S."/>
        </authorList>
    </citation>
    <scope>NUCLEOTIDE SEQUENCE [LARGE SCALE GENOMIC DNA]</scope>
    <source>
        <strain evidence="8 9">MPI-CAGE-CH-0241</strain>
    </source>
</reference>
<dbReference type="OrthoDB" id="5215911at2759"/>
<keyword evidence="5" id="KW-0325">Glycoprotein</keyword>
<keyword evidence="3 7" id="KW-1133">Transmembrane helix</keyword>
<sequence length="557" mass="62395">MTLPFAMDENLDENAIHEIEDELHTKIYPGTEIMRDVGSHHFVKAGDNVGEARVLVPQPSNDPHDPLNWNTTWKAITIICGCILSFSLNLGPLANAPLFEAYIHEWGCTLAEAIQFTGVAILVLGFSNFIWVPIFTCFGRRPVMVLTPLICAISSIWRARATSYGSFMGASVLNGIGAEPCETIMPQIIADMIFLHNRGKYQTLYFTTYFSSLMIGPIIAGSMAEHHGWRSFWWFNTGLLFFTFLVNALLFPETRYKRQMPSLPQGNQCTGAEVEKKHSHDGTASIHEAETGRSAPPASFNMTGEHTWLSRGKPSKTQFKPWGSYQGNILRELWLPWYLHLYPIVEFSAFVVSFTACGFLLANLTQQQALSPPPYNFSSQSVGFTNFAILVGGLIGLFTSGPISDWVADYLTKRNNGVREPEMRLVTMVPYVFIMIFGSVVVAVGYDHHWPWEAIVVVGYTCLGIQVTSLPSIASTYAIDSYKPITGSMFVTITINKNVWGYGFSKYITPWAEKDGFIPPMLTTMALITFFCSFGIVFWYYGKFFRGLTKNSFVHSL</sequence>
<feature type="transmembrane region" description="Helical" evidence="7">
    <location>
        <begin position="75"/>
        <end position="94"/>
    </location>
</feature>
<feature type="transmembrane region" description="Helical" evidence="7">
    <location>
        <begin position="452"/>
        <end position="473"/>
    </location>
</feature>
<feature type="transmembrane region" description="Helical" evidence="7">
    <location>
        <begin position="517"/>
        <end position="541"/>
    </location>
</feature>
<evidence type="ECO:0000256" key="4">
    <source>
        <dbReference type="ARBA" id="ARBA00023136"/>
    </source>
</evidence>
<feature type="transmembrane region" description="Helical" evidence="7">
    <location>
        <begin position="425"/>
        <end position="446"/>
    </location>
</feature>
<dbReference type="InterPro" id="IPR036259">
    <property type="entry name" value="MFS_trans_sf"/>
</dbReference>
<dbReference type="GO" id="GO:0022857">
    <property type="term" value="F:transmembrane transporter activity"/>
    <property type="evidence" value="ECO:0007669"/>
    <property type="project" value="InterPro"/>
</dbReference>
<feature type="transmembrane region" description="Helical" evidence="7">
    <location>
        <begin position="485"/>
        <end position="505"/>
    </location>
</feature>
<comment type="caution">
    <text evidence="8">The sequence shown here is derived from an EMBL/GenBank/DDBJ whole genome shotgun (WGS) entry which is preliminary data.</text>
</comment>
<protein>
    <submittedName>
        <fullName evidence="8">Major facilitator superfamily domain-containing protein</fullName>
    </submittedName>
</protein>
<dbReference type="PANTHER" id="PTHR23502:SF149">
    <property type="entry name" value="TRANSPORTER, PUTATIVE-RELATED"/>
    <property type="match status" value="1"/>
</dbReference>
<feature type="transmembrane region" description="Helical" evidence="7">
    <location>
        <begin position="382"/>
        <end position="404"/>
    </location>
</feature>
<feature type="region of interest" description="Disordered" evidence="6">
    <location>
        <begin position="262"/>
        <end position="299"/>
    </location>
</feature>
<name>A0A9P8W6A2_9HYPO</name>
<dbReference type="Pfam" id="PF07690">
    <property type="entry name" value="MFS_1"/>
    <property type="match status" value="1"/>
</dbReference>
<dbReference type="GO" id="GO:0005886">
    <property type="term" value="C:plasma membrane"/>
    <property type="evidence" value="ECO:0007669"/>
    <property type="project" value="TreeGrafter"/>
</dbReference>